<sequence>TNVTQAGFHSTIMDTYFAQLETMYNAGARSFLLLTVPPIERAPLFYVQGSSVRNGVSDAVKDYNKQLAQRAKKFMQTHRGSEAIIYDTSKVFNTLMNNDKELGYVNVTGYADPYANGTPTTTTQVAGYAPVSSYFWLNMAIRMIFTVTALTKSPDLPTWVQINDLERVVHLYKLFTLDSHYLALYITLNLSTRSR</sequence>
<organism evidence="1 2">
    <name type="scientific">Acaulospora colombiana</name>
    <dbReference type="NCBI Taxonomy" id="27376"/>
    <lineage>
        <taxon>Eukaryota</taxon>
        <taxon>Fungi</taxon>
        <taxon>Fungi incertae sedis</taxon>
        <taxon>Mucoromycota</taxon>
        <taxon>Glomeromycotina</taxon>
        <taxon>Glomeromycetes</taxon>
        <taxon>Diversisporales</taxon>
        <taxon>Acaulosporaceae</taxon>
        <taxon>Acaulospora</taxon>
    </lineage>
</organism>
<dbReference type="Proteomes" id="UP000789525">
    <property type="component" value="Unassembled WGS sequence"/>
</dbReference>
<evidence type="ECO:0000313" key="2">
    <source>
        <dbReference type="Proteomes" id="UP000789525"/>
    </source>
</evidence>
<accession>A0ACA9Q197</accession>
<reference evidence="1" key="1">
    <citation type="submission" date="2021-06" db="EMBL/GenBank/DDBJ databases">
        <authorList>
            <person name="Kallberg Y."/>
            <person name="Tangrot J."/>
            <person name="Rosling A."/>
        </authorList>
    </citation>
    <scope>NUCLEOTIDE SEQUENCE</scope>
    <source>
        <strain evidence="1">CL356</strain>
    </source>
</reference>
<evidence type="ECO:0000313" key="1">
    <source>
        <dbReference type="EMBL" id="CAG8733545.1"/>
    </source>
</evidence>
<keyword evidence="2" id="KW-1185">Reference proteome</keyword>
<comment type="caution">
    <text evidence="1">The sequence shown here is derived from an EMBL/GenBank/DDBJ whole genome shotgun (WGS) entry which is preliminary data.</text>
</comment>
<proteinExistence type="predicted"/>
<name>A0ACA9Q197_9GLOM</name>
<dbReference type="EMBL" id="CAJVPT010044028">
    <property type="protein sequence ID" value="CAG8733545.1"/>
    <property type="molecule type" value="Genomic_DNA"/>
</dbReference>
<feature type="non-terminal residue" evidence="1">
    <location>
        <position position="1"/>
    </location>
</feature>
<protein>
    <submittedName>
        <fullName evidence="1">1914_t:CDS:1</fullName>
    </submittedName>
</protein>
<gene>
    <name evidence="1" type="ORF">ACOLOM_LOCUS11784</name>
</gene>